<dbReference type="PROSITE" id="PS50192">
    <property type="entry name" value="T_SNARE"/>
    <property type="match status" value="1"/>
</dbReference>
<dbReference type="PANTHER" id="PTHR19305:SF35">
    <property type="entry name" value="SYNTAXIN-72"/>
    <property type="match status" value="1"/>
</dbReference>
<proteinExistence type="predicted"/>
<dbReference type="Pfam" id="PF05739">
    <property type="entry name" value="SNARE"/>
    <property type="match status" value="1"/>
</dbReference>
<dbReference type="GO" id="GO:0015031">
    <property type="term" value="P:protein transport"/>
    <property type="evidence" value="ECO:0007669"/>
    <property type="project" value="UniProtKB-KW"/>
</dbReference>
<dbReference type="GO" id="GO:0005886">
    <property type="term" value="C:plasma membrane"/>
    <property type="evidence" value="ECO:0007669"/>
    <property type="project" value="TreeGrafter"/>
</dbReference>
<dbReference type="SUPFAM" id="SSF58038">
    <property type="entry name" value="SNARE fusion complex"/>
    <property type="match status" value="1"/>
</dbReference>
<feature type="domain" description="T-SNARE coiled-coil homology" evidence="2">
    <location>
        <begin position="188"/>
        <end position="250"/>
    </location>
</feature>
<accession>A0A1Y5IL13</accession>
<evidence type="ECO:0000259" key="2">
    <source>
        <dbReference type="PROSITE" id="PS50192"/>
    </source>
</evidence>
<reference evidence="3" key="1">
    <citation type="submission" date="2017-04" db="EMBL/GenBank/DDBJ databases">
        <title>Population genomics of picophytoplankton unveils novel chromosome hypervariability.</title>
        <authorList>
            <consortium name="DOE Joint Genome Institute"/>
            <person name="Blanc-Mathieu R."/>
            <person name="Krasovec M."/>
            <person name="Hebrard M."/>
            <person name="Yau S."/>
            <person name="Desgranges E."/>
            <person name="Martin J."/>
            <person name="Schackwitz W."/>
            <person name="Kuo A."/>
            <person name="Salin G."/>
            <person name="Donnadieu C."/>
            <person name="Desdevises Y."/>
            <person name="Sanchez-Ferandin S."/>
            <person name="Moreau H."/>
            <person name="Rivals E."/>
            <person name="Grigoriev I.V."/>
            <person name="Grimsley N."/>
            <person name="Eyre-Walker A."/>
            <person name="Piganeau G."/>
        </authorList>
    </citation>
    <scope>NUCLEOTIDE SEQUENCE [LARGE SCALE GENOMIC DNA]</scope>
    <source>
        <strain evidence="3">RCC 1115</strain>
    </source>
</reference>
<dbReference type="AlphaFoldDB" id="A0A1Y5IL13"/>
<dbReference type="Proteomes" id="UP000195557">
    <property type="component" value="Unassembled WGS sequence"/>
</dbReference>
<dbReference type="Gene3D" id="1.20.5.110">
    <property type="match status" value="1"/>
</dbReference>
<evidence type="ECO:0000256" key="1">
    <source>
        <dbReference type="ARBA" id="ARBA00022927"/>
    </source>
</evidence>
<dbReference type="EMBL" id="KZ155776">
    <property type="protein sequence ID" value="OUS47772.1"/>
    <property type="molecule type" value="Genomic_DNA"/>
</dbReference>
<organism evidence="3">
    <name type="scientific">Ostreococcus tauri</name>
    <name type="common">Marine green alga</name>
    <dbReference type="NCBI Taxonomy" id="70448"/>
    <lineage>
        <taxon>Eukaryota</taxon>
        <taxon>Viridiplantae</taxon>
        <taxon>Chlorophyta</taxon>
        <taxon>Mamiellophyceae</taxon>
        <taxon>Mamiellales</taxon>
        <taxon>Bathycoccaceae</taxon>
        <taxon>Ostreococcus</taxon>
    </lineage>
</organism>
<dbReference type="PANTHER" id="PTHR19305">
    <property type="entry name" value="SYNAPTOSOMAL ASSOCIATED PROTEIN"/>
    <property type="match status" value="1"/>
</dbReference>
<keyword evidence="1" id="KW-0813">Transport</keyword>
<name>A0A1Y5IL13_OSTTA</name>
<keyword evidence="1" id="KW-0653">Protein transport</keyword>
<protein>
    <submittedName>
        <fullName evidence="3">Syntaxin of plants 71</fullName>
    </submittedName>
</protein>
<evidence type="ECO:0000313" key="3">
    <source>
        <dbReference type="EMBL" id="OUS47772.1"/>
    </source>
</evidence>
<dbReference type="InterPro" id="IPR000727">
    <property type="entry name" value="T_SNARE_dom"/>
</dbReference>
<gene>
    <name evidence="3" type="ORF">BE221DRAFT_109484</name>
</gene>
<dbReference type="CDD" id="cd15841">
    <property type="entry name" value="SNARE_Qc"/>
    <property type="match status" value="1"/>
</dbReference>
<sequence length="282" mass="30964">MASAGDMLARVDSLLKRRDTKEISSDWTRAEVQNDRATDASYAVLRARYEAYLPKQETPAQVEAKIAKMKGTEAFAAMLGGAETILDELLEKAAAVKSERNRAAVATLNAEVRRGKNYLRGEIPKLRKAARTKAAGTTEQDAVAMLEIVDDFETRVEAVADGVTRGLPPQKRKPAGGESSEAFRQEFEARKAKQDQGLDVISRGLGVLKDIGGEMTEEMRRQQPITDAIEDKLDSVNAEIRTANARLKDTVTKMRSSRKFCVDCMLICVILGVALSVYKLVA</sequence>